<evidence type="ECO:0000256" key="2">
    <source>
        <dbReference type="SAM" id="Phobius"/>
    </source>
</evidence>
<feature type="transmembrane region" description="Helical" evidence="2">
    <location>
        <begin position="6"/>
        <end position="26"/>
    </location>
</feature>
<protein>
    <recommendedName>
        <fullName evidence="3">BAP29/BAP31 transmembrane domain-containing protein</fullName>
    </recommendedName>
</protein>
<keyword evidence="2" id="KW-0472">Membrane</keyword>
<dbReference type="Pfam" id="PF05529">
    <property type="entry name" value="Bap31"/>
    <property type="match status" value="1"/>
</dbReference>
<evidence type="ECO:0000313" key="4">
    <source>
        <dbReference type="EMBL" id="KAJ8604362.1"/>
    </source>
</evidence>
<dbReference type="EMBL" id="JAQMWT010000334">
    <property type="protein sequence ID" value="KAJ8604362.1"/>
    <property type="molecule type" value="Genomic_DNA"/>
</dbReference>
<keyword evidence="2" id="KW-1133">Transmembrane helix</keyword>
<dbReference type="InterPro" id="IPR040463">
    <property type="entry name" value="BAP29/BAP31_N"/>
</dbReference>
<feature type="region of interest" description="Disordered" evidence="1">
    <location>
        <begin position="74"/>
        <end position="96"/>
    </location>
</feature>
<proteinExistence type="predicted"/>
<evidence type="ECO:0000313" key="5">
    <source>
        <dbReference type="Proteomes" id="UP001230188"/>
    </source>
</evidence>
<comment type="caution">
    <text evidence="4">The sequence shown here is derived from an EMBL/GenBank/DDBJ whole genome shotgun (WGS) entry which is preliminary data.</text>
</comment>
<keyword evidence="5" id="KW-1185">Reference proteome</keyword>
<reference evidence="4" key="1">
    <citation type="submission" date="2023-01" db="EMBL/GenBank/DDBJ databases">
        <title>Metagenome sequencing of chrysophaentin producing Chrysophaeum taylorii.</title>
        <authorList>
            <person name="Davison J."/>
            <person name="Bewley C."/>
        </authorList>
    </citation>
    <scope>NUCLEOTIDE SEQUENCE</scope>
    <source>
        <strain evidence="4">NIES-1699</strain>
    </source>
</reference>
<dbReference type="Proteomes" id="UP001230188">
    <property type="component" value="Unassembled WGS sequence"/>
</dbReference>
<evidence type="ECO:0000256" key="1">
    <source>
        <dbReference type="SAM" id="MobiDB-lite"/>
    </source>
</evidence>
<feature type="domain" description="BAP29/BAP31 transmembrane" evidence="3">
    <location>
        <begin position="106"/>
        <end position="147"/>
    </location>
</feature>
<feature type="transmembrane region" description="Helical" evidence="2">
    <location>
        <begin position="118"/>
        <end position="135"/>
    </location>
</feature>
<accession>A0AAD7UF91</accession>
<organism evidence="4 5">
    <name type="scientific">Chrysophaeum taylorii</name>
    <dbReference type="NCBI Taxonomy" id="2483200"/>
    <lineage>
        <taxon>Eukaryota</taxon>
        <taxon>Sar</taxon>
        <taxon>Stramenopiles</taxon>
        <taxon>Ochrophyta</taxon>
        <taxon>Pelagophyceae</taxon>
        <taxon>Pelagomonadales</taxon>
        <taxon>Pelagomonadaceae</taxon>
        <taxon>Chrysophaeum</taxon>
    </lineage>
</organism>
<name>A0AAD7UF91_9STRA</name>
<dbReference type="AlphaFoldDB" id="A0AAD7UF91"/>
<feature type="transmembrane region" description="Helical" evidence="2">
    <location>
        <begin position="47"/>
        <end position="65"/>
    </location>
</feature>
<evidence type="ECO:0000259" key="3">
    <source>
        <dbReference type="Pfam" id="PF05529"/>
    </source>
</evidence>
<gene>
    <name evidence="4" type="ORF">CTAYLR_002554</name>
</gene>
<sequence length="151" mass="16914">MLPGDVLPVASLVVQSLVCLLLVIPMPSNSVRGMIVGGLNRIWDQHPAIRSAAALLCVFNAFLFITELRRLSWPEPPPPPPPPPRRGMPGLPGMPPPPPVNDFACEFQLGLFRSERNAYMSGFSLFIYFMMRRLLEIQQMLYKARKAEKEA</sequence>
<keyword evidence="2" id="KW-0812">Transmembrane</keyword>